<sequence length="1222" mass="128933">MLTLLSGPLWAQSGSSTKGNLSPTSRAKAVAVAPDLELKRPDPNSRIGGSLQQLYQQWQSSAARGGSVSMQSSFSDLGINDSKQTVMVRITAEDVAALRPLLVARGFEVVSDQSKLHFIEGRLPLSQLAPGKAGISALSSKGLLGVRAVARPMNHVGRVQNQADYILEANRVRSAMPTGYDGTGMRIGVMSDSYNSLGGATAGVASGDLPANLQVIKDIPNGTDEGRGMLELVHDIAPGAGLAFGTAYETEGDFADIIRKLANPSIGNCKILVDDISYFEEPFFQDGVVAQAVEEVTAQGVAYFSSAGNNADYASEYVSPVFTPATNSAAELNFNPTGTTDTRQRFSIPRGVPFRLILQWSDPFYTTSGVKTDLDAYLLTTTGDTVARSTDSNLTNQTPSEYVYYNNTGNNTAFDLVIRRRANTADPARIKYIIFNNGNSAAPTEYWTHSGTITGHAAALSAAAVGAAPSYNRLTPESFTSKGSPTILFSPTGVPLPTPSLRPKPEFTAVDNTSTTFFGSATPDPKDGFLFAGTSAAAPNAAAVAALIWQAKPSYTNTQLINQLKATALDINTAGFDELTGVGLINAYRAIFGNPVAAALPLFDSFDALTLGQAWEVGGRGASRTLTRSDYNPASAPGQLVLDNILPYYTTGTSEATLHVNLASAPTGGAVLTFRHKRFVGETDQVMPTTFTTTSATDGVALSVDGTTWYRLADLTGTAATTNYQTVSVNLTQFALAQGLTLTADTRIRFQRAGSGQVDPYTPARSGGRAFDDILVSGPTDTAVPVPLFTASISNAPVCPGTAVQFQDASLFGATSYQWTFPGGTPSTSTLANPIVTYPAAGSYAVTLQVTNANGIATRTIPNVITISSAPPVANFTFRQTPICPGNSITFTNTSEQCPVSYQWTFQGGTPATSAALNPTVTYATAGTYTVTLTTTSTNGISTKTMTVRVQAPTAIPFAENFAAGIPSSWTVLNPDNSLTWTAASDITLKDGSKGGAVFMPFYDYAATGQKDSLQTQTFNLGSQPGAGLHFDVAYSPIDNTYNDSLAVYVYAACSTTRLGRVYLKSSATGLGTTPAQETKFVPTAASQWRQENADLSAYANQSVYLRFVGFNQYGNDLYLSNVRLDNIVLATKNTAESTALQVYPNPVQGGAQLTLQLPAVKGAASVQLVDGLGRQCWQAQVELNGAAATTYTLSSVRAAGIYVLLCRTADGQLFSRRVVVN</sequence>
<dbReference type="SUPFAM" id="SSF49299">
    <property type="entry name" value="PKD domain"/>
    <property type="match status" value="2"/>
</dbReference>
<dbReference type="InterPro" id="IPR023828">
    <property type="entry name" value="Peptidase_S8_Ser-AS"/>
</dbReference>
<name>A0ABQ1UNC4_9BACT</name>
<evidence type="ECO:0000256" key="3">
    <source>
        <dbReference type="ARBA" id="ARBA00022825"/>
    </source>
</evidence>
<evidence type="ECO:0000313" key="6">
    <source>
        <dbReference type="Proteomes" id="UP000632273"/>
    </source>
</evidence>
<keyword evidence="2" id="KW-0378">Hydrolase</keyword>
<reference evidence="6" key="1">
    <citation type="journal article" date="2019" name="Int. J. Syst. Evol. Microbiol.">
        <title>The Global Catalogue of Microorganisms (GCM) 10K type strain sequencing project: providing services to taxonomists for standard genome sequencing and annotation.</title>
        <authorList>
            <consortium name="The Broad Institute Genomics Platform"/>
            <consortium name="The Broad Institute Genome Sequencing Center for Infectious Disease"/>
            <person name="Wu L."/>
            <person name="Ma J."/>
        </authorList>
    </citation>
    <scope>NUCLEOTIDE SEQUENCE [LARGE SCALE GENOMIC DNA]</scope>
    <source>
        <strain evidence="6">CGMCC 1.15197</strain>
    </source>
</reference>
<dbReference type="InterPro" id="IPR013783">
    <property type="entry name" value="Ig-like_fold"/>
</dbReference>
<dbReference type="Gene3D" id="2.60.40.10">
    <property type="entry name" value="Immunoglobulins"/>
    <property type="match status" value="2"/>
</dbReference>
<dbReference type="Pfam" id="PF00082">
    <property type="entry name" value="Peptidase_S8"/>
    <property type="match status" value="1"/>
</dbReference>
<dbReference type="Proteomes" id="UP000632273">
    <property type="component" value="Unassembled WGS sequence"/>
</dbReference>
<dbReference type="InterPro" id="IPR034075">
    <property type="entry name" value="Glr3161-like_dom"/>
</dbReference>
<keyword evidence="3" id="KW-0720">Serine protease</keyword>
<dbReference type="EMBL" id="BMHT01000007">
    <property type="protein sequence ID" value="GGF21484.1"/>
    <property type="molecule type" value="Genomic_DNA"/>
</dbReference>
<dbReference type="InterPro" id="IPR022409">
    <property type="entry name" value="PKD/Chitinase_dom"/>
</dbReference>
<dbReference type="InterPro" id="IPR035986">
    <property type="entry name" value="PKD_dom_sf"/>
</dbReference>
<proteinExistence type="predicted"/>
<dbReference type="Pfam" id="PF00801">
    <property type="entry name" value="PKD"/>
    <property type="match status" value="1"/>
</dbReference>
<organism evidence="5 6">
    <name type="scientific">Hymenobacter cavernae</name>
    <dbReference type="NCBI Taxonomy" id="2044852"/>
    <lineage>
        <taxon>Bacteria</taxon>
        <taxon>Pseudomonadati</taxon>
        <taxon>Bacteroidota</taxon>
        <taxon>Cytophagia</taxon>
        <taxon>Cytophagales</taxon>
        <taxon>Hymenobacteraceae</taxon>
        <taxon>Hymenobacter</taxon>
    </lineage>
</organism>
<dbReference type="InterPro" id="IPR036852">
    <property type="entry name" value="Peptidase_S8/S53_dom_sf"/>
</dbReference>
<evidence type="ECO:0000259" key="4">
    <source>
        <dbReference type="PROSITE" id="PS50093"/>
    </source>
</evidence>
<feature type="domain" description="PKD" evidence="4">
    <location>
        <begin position="888"/>
        <end position="957"/>
    </location>
</feature>
<dbReference type="CDD" id="cd00146">
    <property type="entry name" value="PKD"/>
    <property type="match status" value="2"/>
</dbReference>
<evidence type="ECO:0000313" key="5">
    <source>
        <dbReference type="EMBL" id="GGF21484.1"/>
    </source>
</evidence>
<dbReference type="SUPFAM" id="SSF52743">
    <property type="entry name" value="Subtilisin-like"/>
    <property type="match status" value="1"/>
</dbReference>
<keyword evidence="6" id="KW-1185">Reference proteome</keyword>
<dbReference type="CDD" id="cd05562">
    <property type="entry name" value="Peptidases_S53_like"/>
    <property type="match status" value="1"/>
</dbReference>
<evidence type="ECO:0000256" key="2">
    <source>
        <dbReference type="ARBA" id="ARBA00022801"/>
    </source>
</evidence>
<dbReference type="PROSITE" id="PS00138">
    <property type="entry name" value="SUBTILASE_SER"/>
    <property type="match status" value="1"/>
</dbReference>
<evidence type="ECO:0000256" key="1">
    <source>
        <dbReference type="ARBA" id="ARBA00022670"/>
    </source>
</evidence>
<comment type="caution">
    <text evidence="5">The sequence shown here is derived from an EMBL/GenBank/DDBJ whole genome shotgun (WGS) entry which is preliminary data.</text>
</comment>
<dbReference type="SMART" id="SM00089">
    <property type="entry name" value="PKD"/>
    <property type="match status" value="2"/>
</dbReference>
<dbReference type="Pfam" id="PF18911">
    <property type="entry name" value="PKD_4"/>
    <property type="match status" value="1"/>
</dbReference>
<gene>
    <name evidence="5" type="ORF">GCM10011383_36440</name>
</gene>
<dbReference type="InterPro" id="IPR000601">
    <property type="entry name" value="PKD_dom"/>
</dbReference>
<dbReference type="PROSITE" id="PS50093">
    <property type="entry name" value="PKD"/>
    <property type="match status" value="2"/>
</dbReference>
<accession>A0ABQ1UNC4</accession>
<dbReference type="InterPro" id="IPR000209">
    <property type="entry name" value="Peptidase_S8/S53_dom"/>
</dbReference>
<dbReference type="Gene3D" id="3.40.50.200">
    <property type="entry name" value="Peptidase S8/S53 domain"/>
    <property type="match status" value="2"/>
</dbReference>
<dbReference type="NCBIfam" id="NF038128">
    <property type="entry name" value="choice_anch_J"/>
    <property type="match status" value="1"/>
</dbReference>
<protein>
    <recommendedName>
        <fullName evidence="4">PKD domain-containing protein</fullName>
    </recommendedName>
</protein>
<keyword evidence="1" id="KW-0645">Protease</keyword>
<feature type="domain" description="PKD" evidence="4">
    <location>
        <begin position="804"/>
        <end position="872"/>
    </location>
</feature>